<dbReference type="InterPro" id="IPR002508">
    <property type="entry name" value="MurNAc-LAA_cat"/>
</dbReference>
<evidence type="ECO:0000313" key="7">
    <source>
        <dbReference type="Proteomes" id="UP000290848"/>
    </source>
</evidence>
<gene>
    <name evidence="6" type="ORF">EKH83_07540</name>
</gene>
<sequence length="251" mass="27836">MKHLFYAALLLLLPYGLVAENAEPGTFTVVIDAGHGGKDSGTRSATSLEKNIALKIALKLRDALKAKGIRVVLTRSTDVFVPLYERIEKANDVKASLFISLHCNSLPYNKKNRSSIRGVETYVSGFGRLDEQDIAIRENASILLEKDYKKNYNGYDPKDPETIILLSLMKNAYRTKSIQLATLIQKEYRKAGRIDRGVHEKSLAVLARASMPAVLTEIGYLSSPAEEKYMNSEAGQEEISNGILNAILAFR</sequence>
<organism evidence="6 7">
    <name type="scientific">Arcticibacter tournemirensis</name>
    <dbReference type="NCBI Taxonomy" id="699437"/>
    <lineage>
        <taxon>Bacteria</taxon>
        <taxon>Pseudomonadati</taxon>
        <taxon>Bacteroidota</taxon>
        <taxon>Sphingobacteriia</taxon>
        <taxon>Sphingobacteriales</taxon>
        <taxon>Sphingobacteriaceae</taxon>
        <taxon>Arcticibacter</taxon>
    </lineage>
</organism>
<evidence type="ECO:0000256" key="4">
    <source>
        <dbReference type="SAM" id="SignalP"/>
    </source>
</evidence>
<dbReference type="Proteomes" id="UP000290848">
    <property type="component" value="Unassembled WGS sequence"/>
</dbReference>
<keyword evidence="4" id="KW-0732">Signal</keyword>
<accession>A0A4Q0MC79</accession>
<dbReference type="CDD" id="cd02696">
    <property type="entry name" value="MurNAc-LAA"/>
    <property type="match status" value="1"/>
</dbReference>
<dbReference type="FunFam" id="3.40.630.40:FF:000005">
    <property type="entry name" value="N-acetylmuramoyl-L-alanine amidase (AmiA)"/>
    <property type="match status" value="1"/>
</dbReference>
<reference evidence="6 7" key="1">
    <citation type="submission" date="2018-12" db="EMBL/GenBank/DDBJ databases">
        <title>The Draft Genome Sequence of the Soil Bacterium Pedobacter tournemirensis R1.</title>
        <authorList>
            <person name="He J."/>
        </authorList>
    </citation>
    <scope>NUCLEOTIDE SEQUENCE [LARGE SCALE GENOMIC DNA]</scope>
    <source>
        <strain evidence="6 7">R1</strain>
    </source>
</reference>
<dbReference type="SUPFAM" id="SSF53187">
    <property type="entry name" value="Zn-dependent exopeptidases"/>
    <property type="match status" value="1"/>
</dbReference>
<dbReference type="SMART" id="SM00646">
    <property type="entry name" value="Ami_3"/>
    <property type="match status" value="1"/>
</dbReference>
<evidence type="ECO:0000256" key="2">
    <source>
        <dbReference type="ARBA" id="ARBA00011901"/>
    </source>
</evidence>
<feature type="signal peptide" evidence="4">
    <location>
        <begin position="1"/>
        <end position="19"/>
    </location>
</feature>
<evidence type="ECO:0000259" key="5">
    <source>
        <dbReference type="SMART" id="SM00646"/>
    </source>
</evidence>
<evidence type="ECO:0000256" key="3">
    <source>
        <dbReference type="ARBA" id="ARBA00022801"/>
    </source>
</evidence>
<name>A0A4Q0MC79_9SPHI</name>
<feature type="chain" id="PRO_5020489346" description="N-acetylmuramoyl-L-alanine amidase" evidence="4">
    <location>
        <begin position="20"/>
        <end position="251"/>
    </location>
</feature>
<dbReference type="Pfam" id="PF01520">
    <property type="entry name" value="Amidase_3"/>
    <property type="match status" value="1"/>
</dbReference>
<keyword evidence="3" id="KW-0378">Hydrolase</keyword>
<dbReference type="AlphaFoldDB" id="A0A4Q0MC79"/>
<dbReference type="PANTHER" id="PTHR30404">
    <property type="entry name" value="N-ACETYLMURAMOYL-L-ALANINE AMIDASE"/>
    <property type="match status" value="1"/>
</dbReference>
<protein>
    <recommendedName>
        <fullName evidence="2">N-acetylmuramoyl-L-alanine amidase</fullName>
        <ecNumber evidence="2">3.5.1.28</ecNumber>
    </recommendedName>
</protein>
<dbReference type="PANTHER" id="PTHR30404:SF0">
    <property type="entry name" value="N-ACETYLMURAMOYL-L-ALANINE AMIDASE AMIC"/>
    <property type="match status" value="1"/>
</dbReference>
<dbReference type="Gene3D" id="3.40.630.40">
    <property type="entry name" value="Zn-dependent exopeptidases"/>
    <property type="match status" value="1"/>
</dbReference>
<dbReference type="EMBL" id="RXOC01000004">
    <property type="protein sequence ID" value="RXF70489.1"/>
    <property type="molecule type" value="Genomic_DNA"/>
</dbReference>
<evidence type="ECO:0000256" key="1">
    <source>
        <dbReference type="ARBA" id="ARBA00001561"/>
    </source>
</evidence>
<dbReference type="GO" id="GO:0008745">
    <property type="term" value="F:N-acetylmuramoyl-L-alanine amidase activity"/>
    <property type="evidence" value="ECO:0007669"/>
    <property type="project" value="UniProtKB-EC"/>
</dbReference>
<comment type="caution">
    <text evidence="6">The sequence shown here is derived from an EMBL/GenBank/DDBJ whole genome shotgun (WGS) entry which is preliminary data.</text>
</comment>
<dbReference type="InterPro" id="IPR050695">
    <property type="entry name" value="N-acetylmuramoyl_amidase_3"/>
</dbReference>
<feature type="domain" description="MurNAc-LAA" evidence="5">
    <location>
        <begin position="87"/>
        <end position="248"/>
    </location>
</feature>
<comment type="catalytic activity">
    <reaction evidence="1">
        <text>Hydrolyzes the link between N-acetylmuramoyl residues and L-amino acid residues in certain cell-wall glycopeptides.</text>
        <dbReference type="EC" id="3.5.1.28"/>
    </reaction>
</comment>
<dbReference type="EC" id="3.5.1.28" evidence="2"/>
<dbReference type="GO" id="GO:0009253">
    <property type="term" value="P:peptidoglycan catabolic process"/>
    <property type="evidence" value="ECO:0007669"/>
    <property type="project" value="InterPro"/>
</dbReference>
<dbReference type="RefSeq" id="WP_128768794.1">
    <property type="nucleotide sequence ID" value="NZ_RXOC01000004.1"/>
</dbReference>
<proteinExistence type="predicted"/>
<dbReference type="GO" id="GO:0030288">
    <property type="term" value="C:outer membrane-bounded periplasmic space"/>
    <property type="evidence" value="ECO:0007669"/>
    <property type="project" value="TreeGrafter"/>
</dbReference>
<evidence type="ECO:0000313" key="6">
    <source>
        <dbReference type="EMBL" id="RXF70489.1"/>
    </source>
</evidence>